<organism evidence="1">
    <name type="scientific">Rhizophora mucronata</name>
    <name type="common">Asiatic mangrove</name>
    <dbReference type="NCBI Taxonomy" id="61149"/>
    <lineage>
        <taxon>Eukaryota</taxon>
        <taxon>Viridiplantae</taxon>
        <taxon>Streptophyta</taxon>
        <taxon>Embryophyta</taxon>
        <taxon>Tracheophyta</taxon>
        <taxon>Spermatophyta</taxon>
        <taxon>Magnoliopsida</taxon>
        <taxon>eudicotyledons</taxon>
        <taxon>Gunneridae</taxon>
        <taxon>Pentapetalae</taxon>
        <taxon>rosids</taxon>
        <taxon>fabids</taxon>
        <taxon>Malpighiales</taxon>
        <taxon>Rhizophoraceae</taxon>
        <taxon>Rhizophora</taxon>
    </lineage>
</organism>
<protein>
    <submittedName>
        <fullName evidence="1">Uncharacterized protein</fullName>
    </submittedName>
</protein>
<reference evidence="1" key="1">
    <citation type="submission" date="2018-02" db="EMBL/GenBank/DDBJ databases">
        <title>Rhizophora mucronata_Transcriptome.</title>
        <authorList>
            <person name="Meera S.P."/>
            <person name="Sreeshan A."/>
            <person name="Augustine A."/>
        </authorList>
    </citation>
    <scope>NUCLEOTIDE SEQUENCE</scope>
    <source>
        <tissue evidence="1">Leaf</tissue>
    </source>
</reference>
<proteinExistence type="predicted"/>
<name>A0A2P2MD44_RHIMU</name>
<sequence length="39" mass="4528">MLGTIQYHNRMSVELGVLVNLTFLEFRILKDASTNYLNL</sequence>
<dbReference type="AlphaFoldDB" id="A0A2P2MD44"/>
<evidence type="ECO:0000313" key="1">
    <source>
        <dbReference type="EMBL" id="MBX28159.1"/>
    </source>
</evidence>
<accession>A0A2P2MD44</accession>
<dbReference type="EMBL" id="GGEC01047675">
    <property type="protein sequence ID" value="MBX28159.1"/>
    <property type="molecule type" value="Transcribed_RNA"/>
</dbReference>